<dbReference type="EMBL" id="KL584760">
    <property type="protein sequence ID" value="KEQ95178.1"/>
    <property type="molecule type" value="Genomic_DNA"/>
</dbReference>
<dbReference type="PANTHER" id="PTHR23325">
    <property type="entry name" value="SERUM RESPONSE FACTOR-BINDING"/>
    <property type="match status" value="1"/>
</dbReference>
<dbReference type="Proteomes" id="UP000030641">
    <property type="component" value="Unassembled WGS sequence"/>
</dbReference>
<dbReference type="OMA" id="ALWEKKF"/>
<evidence type="ECO:0000313" key="5">
    <source>
        <dbReference type="Proteomes" id="UP000030641"/>
    </source>
</evidence>
<feature type="compositionally biased region" description="Basic and acidic residues" evidence="2">
    <location>
        <begin position="206"/>
        <end position="218"/>
    </location>
</feature>
<dbReference type="GeneID" id="25362733"/>
<dbReference type="OrthoDB" id="3364872at2759"/>
<dbReference type="InParanoid" id="A0A074YBM2"/>
<keyword evidence="1" id="KW-0175">Coiled coil</keyword>
<dbReference type="AlphaFoldDB" id="A0A074YBM2"/>
<dbReference type="STRING" id="1043005.A0A074YBM2"/>
<feature type="region of interest" description="Disordered" evidence="2">
    <location>
        <begin position="35"/>
        <end position="58"/>
    </location>
</feature>
<evidence type="ECO:0000256" key="1">
    <source>
        <dbReference type="ARBA" id="ARBA00023054"/>
    </source>
</evidence>
<name>A0A074YBM2_AURSE</name>
<feature type="compositionally biased region" description="Basic and acidic residues" evidence="2">
    <location>
        <begin position="399"/>
        <end position="427"/>
    </location>
</feature>
<protein>
    <recommendedName>
        <fullName evidence="3">Bud22 domain-containing protein</fullName>
    </recommendedName>
</protein>
<dbReference type="GO" id="GO:0030490">
    <property type="term" value="P:maturation of SSU-rRNA"/>
    <property type="evidence" value="ECO:0007669"/>
    <property type="project" value="TreeGrafter"/>
</dbReference>
<organism evidence="4 5">
    <name type="scientific">Aureobasidium subglaciale (strain EXF-2481)</name>
    <name type="common">Aureobasidium pullulans var. subglaciale</name>
    <dbReference type="NCBI Taxonomy" id="1043005"/>
    <lineage>
        <taxon>Eukaryota</taxon>
        <taxon>Fungi</taxon>
        <taxon>Dikarya</taxon>
        <taxon>Ascomycota</taxon>
        <taxon>Pezizomycotina</taxon>
        <taxon>Dothideomycetes</taxon>
        <taxon>Dothideomycetidae</taxon>
        <taxon>Dothideales</taxon>
        <taxon>Saccotheciaceae</taxon>
        <taxon>Aureobasidium</taxon>
    </lineage>
</organism>
<gene>
    <name evidence="4" type="ORF">AUEXF2481DRAFT_239678</name>
</gene>
<dbReference type="FunCoup" id="A0A074YBM2">
    <property type="interactions" value="196"/>
</dbReference>
<sequence>MSVSWSGRVRVLGQLFCSFSIPQRRFCTYAHMQTTMPKRKRDGSEASASDAEGVESGVSIRQHRVQHKLEYAHKQLARAFKTAKGFEAQKSGRRRKTAGAKSDEKEVARIEGETAALKTLDLAATSRNYLHKSLIKFKAVAESPDLPKAVLAPPPPISDISKANVIARLCNSNPVKEALPPLLKDIQKALGVEVKDVKEGKKRLRAKDIEKQKQEEQAKTQPPKSSRHAAEPESGDISMGEPNDESDIEQRTKRKQIPESTGNGSDDEFAEFDDRLAGSSDSEDEAQTSPSRSPSPESDAPPVRATKAGTSAFVPSLTMGGYWSGSESEAEDFEDGPPKKNRRGQRARQAIAEKKFGKSAKHLQNQEKANKSDRNSGWDAKRGATDRTGPRGARGAPRGRFERPGQDRGVRGDAAEPPKKKHRDDQGPIHPSWEAAKKAKEAKKVTAVFEGKKISFD</sequence>
<proteinExistence type="predicted"/>
<dbReference type="GO" id="GO:0005634">
    <property type="term" value="C:nucleus"/>
    <property type="evidence" value="ECO:0007669"/>
    <property type="project" value="TreeGrafter"/>
</dbReference>
<feature type="compositionally biased region" description="Polar residues" evidence="2">
    <location>
        <begin position="287"/>
        <end position="296"/>
    </location>
</feature>
<dbReference type="GO" id="GO:0030686">
    <property type="term" value="C:90S preribosome"/>
    <property type="evidence" value="ECO:0007669"/>
    <property type="project" value="TreeGrafter"/>
</dbReference>
<dbReference type="HOGENOM" id="CLU_029647_0_0_1"/>
<evidence type="ECO:0000313" key="4">
    <source>
        <dbReference type="EMBL" id="KEQ95178.1"/>
    </source>
</evidence>
<feature type="compositionally biased region" description="Basic and acidic residues" evidence="2">
    <location>
        <begin position="364"/>
        <end position="389"/>
    </location>
</feature>
<dbReference type="InterPro" id="IPR037393">
    <property type="entry name" value="Bud22/SRFB1"/>
</dbReference>
<dbReference type="Pfam" id="PF09073">
    <property type="entry name" value="BUD22"/>
    <property type="match status" value="1"/>
</dbReference>
<reference evidence="4 5" key="1">
    <citation type="journal article" date="2014" name="BMC Genomics">
        <title>Genome sequencing of four Aureobasidium pullulans varieties: biotechnological potential, stress tolerance, and description of new species.</title>
        <authorList>
            <person name="Gostin Ar C."/>
            <person name="Ohm R.A."/>
            <person name="Kogej T."/>
            <person name="Sonjak S."/>
            <person name="Turk M."/>
            <person name="Zajc J."/>
            <person name="Zalar P."/>
            <person name="Grube M."/>
            <person name="Sun H."/>
            <person name="Han J."/>
            <person name="Sharma A."/>
            <person name="Chiniquy J."/>
            <person name="Ngan C.Y."/>
            <person name="Lipzen A."/>
            <person name="Barry K."/>
            <person name="Grigoriev I.V."/>
            <person name="Gunde-Cimerman N."/>
        </authorList>
    </citation>
    <scope>NUCLEOTIDE SEQUENCE [LARGE SCALE GENOMIC DNA]</scope>
    <source>
        <strain evidence="4 5">EXF-2481</strain>
    </source>
</reference>
<dbReference type="InterPro" id="IPR015158">
    <property type="entry name" value="Bud22_dom"/>
</dbReference>
<feature type="region of interest" description="Disordered" evidence="2">
    <location>
        <begin position="200"/>
        <end position="442"/>
    </location>
</feature>
<dbReference type="PANTHER" id="PTHR23325:SF1">
    <property type="entry name" value="SERUM RESPONSE FACTOR-BINDING PROTEIN 1"/>
    <property type="match status" value="1"/>
</dbReference>
<feature type="domain" description="Bud22" evidence="3">
    <location>
        <begin position="69"/>
        <end position="457"/>
    </location>
</feature>
<evidence type="ECO:0000259" key="3">
    <source>
        <dbReference type="Pfam" id="PF09073"/>
    </source>
</evidence>
<dbReference type="RefSeq" id="XP_013343696.1">
    <property type="nucleotide sequence ID" value="XM_013488242.1"/>
</dbReference>
<evidence type="ECO:0000256" key="2">
    <source>
        <dbReference type="SAM" id="MobiDB-lite"/>
    </source>
</evidence>
<keyword evidence="5" id="KW-1185">Reference proteome</keyword>
<accession>A0A074YBM2</accession>